<evidence type="ECO:0000256" key="8">
    <source>
        <dbReference type="ARBA" id="ARBA00049902"/>
    </source>
</evidence>
<dbReference type="Proteomes" id="UP001204000">
    <property type="component" value="Unassembled WGS sequence"/>
</dbReference>
<dbReference type="Pfam" id="PF00905">
    <property type="entry name" value="Transpeptidase"/>
    <property type="match status" value="1"/>
</dbReference>
<evidence type="ECO:0000313" key="12">
    <source>
        <dbReference type="Proteomes" id="UP001204000"/>
    </source>
</evidence>
<gene>
    <name evidence="11" type="ORF">M5J20_09905</name>
</gene>
<dbReference type="PANTHER" id="PTHR32282:SF33">
    <property type="entry name" value="PEPTIDOGLYCAN GLYCOSYLTRANSFERASE"/>
    <property type="match status" value="1"/>
</dbReference>
<protein>
    <submittedName>
        <fullName evidence="11">Transglycosylase domain-containing protein</fullName>
    </submittedName>
</protein>
<organism evidence="11 12">
    <name type="scientific">Corynebacterium stercoris</name>
    <dbReference type="NCBI Taxonomy" id="2943490"/>
    <lineage>
        <taxon>Bacteria</taxon>
        <taxon>Bacillati</taxon>
        <taxon>Actinomycetota</taxon>
        <taxon>Actinomycetes</taxon>
        <taxon>Mycobacteriales</taxon>
        <taxon>Corynebacteriaceae</taxon>
        <taxon>Corynebacterium</taxon>
    </lineage>
</organism>
<evidence type="ECO:0000256" key="6">
    <source>
        <dbReference type="ARBA" id="ARBA00023268"/>
    </source>
</evidence>
<comment type="caution">
    <text evidence="11">The sequence shown here is derived from an EMBL/GenBank/DDBJ whole genome shotgun (WGS) entry which is preliminary data.</text>
</comment>
<dbReference type="CDD" id="cd06577">
    <property type="entry name" value="PASTA_pknB"/>
    <property type="match status" value="1"/>
</dbReference>
<keyword evidence="1" id="KW-0121">Carboxypeptidase</keyword>
<reference evidence="11" key="1">
    <citation type="submission" date="2022-05" db="EMBL/GenBank/DDBJ databases">
        <title>Corynebacterium sp. TA-R-1 sp. nov., isolated from human feces.</title>
        <authorList>
            <person name="Shamsuzzaman M."/>
            <person name="Dahal R.H."/>
        </authorList>
    </citation>
    <scope>NUCLEOTIDE SEQUENCE</scope>
    <source>
        <strain evidence="11">TA-R-1</strain>
    </source>
</reference>
<dbReference type="Pfam" id="PF03793">
    <property type="entry name" value="PASTA"/>
    <property type="match status" value="1"/>
</dbReference>
<name>A0ABT1G4A7_9CORY</name>
<evidence type="ECO:0000256" key="9">
    <source>
        <dbReference type="SAM" id="MobiDB-lite"/>
    </source>
</evidence>
<keyword evidence="3" id="KW-0328">Glycosyltransferase</keyword>
<evidence type="ECO:0000256" key="2">
    <source>
        <dbReference type="ARBA" id="ARBA00022670"/>
    </source>
</evidence>
<keyword evidence="12" id="KW-1185">Reference proteome</keyword>
<dbReference type="InterPro" id="IPR005543">
    <property type="entry name" value="PASTA_dom"/>
</dbReference>
<dbReference type="SUPFAM" id="SSF53955">
    <property type="entry name" value="Lysozyme-like"/>
    <property type="match status" value="1"/>
</dbReference>
<feature type="compositionally biased region" description="Pro residues" evidence="9">
    <location>
        <begin position="773"/>
        <end position="788"/>
    </location>
</feature>
<comment type="catalytic activity">
    <reaction evidence="8">
        <text>[GlcNAc-(1-&gt;4)-Mur2Ac(oyl-L-Ala-gamma-D-Glu-L-Lys-D-Ala-D-Ala)](n)-di-trans,octa-cis-undecaprenyl diphosphate + beta-D-GlcNAc-(1-&gt;4)-Mur2Ac(oyl-L-Ala-gamma-D-Glu-L-Lys-D-Ala-D-Ala)-di-trans,octa-cis-undecaprenyl diphosphate = [GlcNAc-(1-&gt;4)-Mur2Ac(oyl-L-Ala-gamma-D-Glu-L-Lys-D-Ala-D-Ala)](n+1)-di-trans,octa-cis-undecaprenyl diphosphate + di-trans,octa-cis-undecaprenyl diphosphate + H(+)</text>
        <dbReference type="Rhea" id="RHEA:23708"/>
        <dbReference type="Rhea" id="RHEA-COMP:9602"/>
        <dbReference type="Rhea" id="RHEA-COMP:9603"/>
        <dbReference type="ChEBI" id="CHEBI:15378"/>
        <dbReference type="ChEBI" id="CHEBI:58405"/>
        <dbReference type="ChEBI" id="CHEBI:60033"/>
        <dbReference type="ChEBI" id="CHEBI:78435"/>
        <dbReference type="EC" id="2.4.99.28"/>
    </reaction>
</comment>
<dbReference type="Gene3D" id="3.40.710.10">
    <property type="entry name" value="DD-peptidase/beta-lactamase superfamily"/>
    <property type="match status" value="1"/>
</dbReference>
<dbReference type="InterPro" id="IPR050396">
    <property type="entry name" value="Glycosyltr_51/Transpeptidase"/>
</dbReference>
<proteinExistence type="predicted"/>
<dbReference type="InterPro" id="IPR023346">
    <property type="entry name" value="Lysozyme-like_dom_sf"/>
</dbReference>
<dbReference type="InterPro" id="IPR036950">
    <property type="entry name" value="PBP_transglycosylase"/>
</dbReference>
<evidence type="ECO:0000259" key="10">
    <source>
        <dbReference type="PROSITE" id="PS51178"/>
    </source>
</evidence>
<dbReference type="PANTHER" id="PTHR32282">
    <property type="entry name" value="BINDING PROTEIN TRANSPEPTIDASE, PUTATIVE-RELATED"/>
    <property type="match status" value="1"/>
</dbReference>
<evidence type="ECO:0000256" key="5">
    <source>
        <dbReference type="ARBA" id="ARBA00022801"/>
    </source>
</evidence>
<dbReference type="SUPFAM" id="SSF56601">
    <property type="entry name" value="beta-lactamase/transpeptidase-like"/>
    <property type="match status" value="1"/>
</dbReference>
<comment type="catalytic activity">
    <reaction evidence="7">
        <text>Preferential cleavage: (Ac)2-L-Lys-D-Ala-|-D-Ala. Also transpeptidation of peptidyl-alanyl moieties that are N-acyl substituents of D-alanine.</text>
        <dbReference type="EC" id="3.4.16.4"/>
    </reaction>
</comment>
<feature type="compositionally biased region" description="Low complexity" evidence="9">
    <location>
        <begin position="751"/>
        <end position="772"/>
    </location>
</feature>
<feature type="region of interest" description="Disordered" evidence="9">
    <location>
        <begin position="748"/>
        <end position="794"/>
    </location>
</feature>
<dbReference type="RefSeq" id="WP_253579151.1">
    <property type="nucleotide sequence ID" value="NZ_JAMFTQ010000017.1"/>
</dbReference>
<sequence length="813" mass="84846">MSGLRSVGNLLAAVVAAGIAIALCLAPLAGLGGLAVARTNETMQSNLSDMSDGDVPGVTTITDVYGEPMAWIYNQRRYEVSSDDISQHVKDALVATEDRRFFEHEGVDMQGFARALVTNILAGSVEQGASTINQQYVKNYLWLVEAEDDEAARAATEQSIPRKLREMRMASDLDQTLEKDQILTRYLNLVSFGNHAYGIEAAAQTYYGISASELNPAQSALLVGLLQSVEWLNPYANPEGATQRRDTVLANMASEGYLPQEEAERAMAEPLGVLEQPALLPDGCITAGDNGFFCDYALSYLADKGLPQEELERGSYTITTTLDPKVQEATIAAVRRNVGPLTPGVAEVMNVVRPGAESRDILAMATSRYYGLDLEQGQTILPQPSSLVGSGAGSVFKIFSAAAALEQGYGLDTILETPERSVVYGMGKGGAENCPPDAYCVENAGTYAPRMPLRDALALSPNTTFIELIQQVGVAPTVDIAVRLGLRSYLDEGSFGDGRSVATAAKEENMGSFTLGPTPVNALELSNVGATLASAGRWCEPNPIVAVTDKHGQQVYIDRPACEQAIDPEIAAALANGLSQDSIDGTATRAAHAAGWTAPVAAKTGTTESHHSSAFLGFTLGMSAATYIFNDGLQTAPLCGGPVRQCAQGNLFGGGEAADTWFQAAAYIPGSTSGLPPSAAAYNRGTRRDALDETIGMTAAAARASLEAQGFTVTVNTVFGDGAPAGTVVSAVPADPNLSRGSVITLNVSDGSASTTTPTSATATTTPTSPGAPASPEPSPGAEPPPPGTGLDDIQRQFNDIADGLAGVLTNNT</sequence>
<evidence type="ECO:0000256" key="7">
    <source>
        <dbReference type="ARBA" id="ARBA00034000"/>
    </source>
</evidence>
<dbReference type="Gene3D" id="3.30.10.20">
    <property type="match status" value="1"/>
</dbReference>
<dbReference type="Pfam" id="PF00912">
    <property type="entry name" value="Transgly"/>
    <property type="match status" value="1"/>
</dbReference>
<dbReference type="InterPro" id="IPR001264">
    <property type="entry name" value="Glyco_trans_51"/>
</dbReference>
<keyword evidence="4" id="KW-0808">Transferase</keyword>
<dbReference type="EMBL" id="JAMFTQ010000017">
    <property type="protein sequence ID" value="MCP1388490.1"/>
    <property type="molecule type" value="Genomic_DNA"/>
</dbReference>
<keyword evidence="2" id="KW-0645">Protease</keyword>
<keyword evidence="5" id="KW-0378">Hydrolase</keyword>
<evidence type="ECO:0000256" key="4">
    <source>
        <dbReference type="ARBA" id="ARBA00022679"/>
    </source>
</evidence>
<dbReference type="InterPro" id="IPR001460">
    <property type="entry name" value="PCN-bd_Tpept"/>
</dbReference>
<evidence type="ECO:0000256" key="1">
    <source>
        <dbReference type="ARBA" id="ARBA00022645"/>
    </source>
</evidence>
<keyword evidence="6" id="KW-0511">Multifunctional enzyme</keyword>
<dbReference type="Gene3D" id="1.10.3810.10">
    <property type="entry name" value="Biosynthetic peptidoglycan transglycosylase-like"/>
    <property type="match status" value="1"/>
</dbReference>
<dbReference type="PROSITE" id="PS51178">
    <property type="entry name" value="PASTA"/>
    <property type="match status" value="1"/>
</dbReference>
<accession>A0ABT1G4A7</accession>
<feature type="domain" description="PASTA" evidence="10">
    <location>
        <begin position="685"/>
        <end position="750"/>
    </location>
</feature>
<dbReference type="InterPro" id="IPR012338">
    <property type="entry name" value="Beta-lactam/transpept-like"/>
</dbReference>
<evidence type="ECO:0000256" key="3">
    <source>
        <dbReference type="ARBA" id="ARBA00022676"/>
    </source>
</evidence>
<evidence type="ECO:0000313" key="11">
    <source>
        <dbReference type="EMBL" id="MCP1388490.1"/>
    </source>
</evidence>